<proteinExistence type="predicted"/>
<organism evidence="1 2">
    <name type="scientific">Streptomyces cyaneochromogenes</name>
    <dbReference type="NCBI Taxonomy" id="2496836"/>
    <lineage>
        <taxon>Bacteria</taxon>
        <taxon>Bacillati</taxon>
        <taxon>Actinomycetota</taxon>
        <taxon>Actinomycetes</taxon>
        <taxon>Kitasatosporales</taxon>
        <taxon>Streptomycetaceae</taxon>
        <taxon>Streptomyces</taxon>
    </lineage>
</organism>
<name>A0A3Q9ERU5_9ACTN</name>
<accession>A0A3Q9ERU5</accession>
<evidence type="ECO:0000313" key="2">
    <source>
        <dbReference type="Proteomes" id="UP000280298"/>
    </source>
</evidence>
<dbReference type="Proteomes" id="UP000280298">
    <property type="component" value="Chromosome"/>
</dbReference>
<dbReference type="AlphaFoldDB" id="A0A3Q9ERU5"/>
<keyword evidence="2" id="KW-1185">Reference proteome</keyword>
<reference evidence="1 2" key="1">
    <citation type="journal article" date="2019" name="Int. J. Syst. Evol. Microbiol.">
        <title>Streptomyces cyaneochromogenes sp. nov., a blue pigment-producing actinomycete from manganese-contaminated soil.</title>
        <authorList>
            <person name="Tang X."/>
            <person name="Zhao J."/>
            <person name="Li K."/>
            <person name="Chen Z."/>
            <person name="Sun Y."/>
            <person name="Gao J."/>
        </authorList>
    </citation>
    <scope>NUCLEOTIDE SEQUENCE [LARGE SCALE GENOMIC DNA]</scope>
    <source>
        <strain evidence="1 2">MK-45</strain>
    </source>
</reference>
<dbReference type="EMBL" id="CP034539">
    <property type="protein sequence ID" value="AZQ34503.1"/>
    <property type="molecule type" value="Genomic_DNA"/>
</dbReference>
<dbReference type="RefSeq" id="WP_126391981.1">
    <property type="nucleotide sequence ID" value="NZ_CP034539.1"/>
</dbReference>
<dbReference type="KEGG" id="scya:EJ357_14285"/>
<gene>
    <name evidence="1" type="ORF">EJ357_14285</name>
</gene>
<evidence type="ECO:0000313" key="1">
    <source>
        <dbReference type="EMBL" id="AZQ34503.1"/>
    </source>
</evidence>
<dbReference type="OrthoDB" id="4190652at2"/>
<sequence length="181" mass="20074">MLPLDRLRELQRELDDPAHLEYPEGYDWSAARQRFERLAGALERRFGPSVTSGAVPDASLYGFVLVPAEATGTDRHLSVLMSNFGPFVTAGMGKEWGWGLLRGEAGPSDEFVAWLDELCTELGCVYVPVELVLEPYDGPTLQEDEEAEAVLAALAAESGDEEEDEEGDLPPTWLDRYFAYM</sequence>
<protein>
    <submittedName>
        <fullName evidence="1">Uncharacterized protein</fullName>
    </submittedName>
</protein>